<comment type="caution">
    <text evidence="3">The sequence shown here is derived from an EMBL/GenBank/DDBJ whole genome shotgun (WGS) entry which is preliminary data.</text>
</comment>
<gene>
    <name evidence="3" type="ORF">J437_LFUL014692</name>
</gene>
<dbReference type="GO" id="GO:0016020">
    <property type="term" value="C:membrane"/>
    <property type="evidence" value="ECO:0007669"/>
    <property type="project" value="TreeGrafter"/>
</dbReference>
<evidence type="ECO:0000259" key="2">
    <source>
        <dbReference type="Pfam" id="PF01553"/>
    </source>
</evidence>
<evidence type="ECO:0000256" key="1">
    <source>
        <dbReference type="SAM" id="Phobius"/>
    </source>
</evidence>
<accession>A0A8K0P7E4</accession>
<feature type="transmembrane region" description="Helical" evidence="1">
    <location>
        <begin position="31"/>
        <end position="59"/>
    </location>
</feature>
<dbReference type="SUPFAM" id="SSF69593">
    <property type="entry name" value="Glycerol-3-phosphate (1)-acyltransferase"/>
    <property type="match status" value="1"/>
</dbReference>
<dbReference type="Pfam" id="PF01553">
    <property type="entry name" value="Acyltransferase"/>
    <property type="match status" value="1"/>
</dbReference>
<dbReference type="Proteomes" id="UP000792457">
    <property type="component" value="Unassembled WGS sequence"/>
</dbReference>
<sequence length="313" mass="36660">MESRLINVTHYIEHSFGDYIDINYTLWLTWLLAPLFITFLLPLLIVMLFYLSSLILYIYKLHRYRLIHAYERDFWVGARHTIAAIWDAHGWIWHSYEIKGMENIPDEGSALIIYYHGAIPIDLYYFVARVILFKNRLIHTVADRFLFKIPGWSIILEAFKVIPGTVSTCSSVLKDNNLLAIAPGGVYEAQFGNSYYKLMWKKRLGFAKVALDAKCPIIPIFTQNLREAFCSVSWGYRFWMWLYNVTRFPFVPIYGGFPVKLTTYVGKPIPYEENTTPEELKKKVALAIEELIKKNQKIPGSILRAILERFYHH</sequence>
<dbReference type="GO" id="GO:0016746">
    <property type="term" value="F:acyltransferase activity"/>
    <property type="evidence" value="ECO:0007669"/>
    <property type="project" value="InterPro"/>
</dbReference>
<keyword evidence="4" id="KW-1185">Reference proteome</keyword>
<protein>
    <recommendedName>
        <fullName evidence="2">Phospholipid/glycerol acyltransferase domain-containing protein</fullName>
    </recommendedName>
</protein>
<feature type="domain" description="Phospholipid/glycerol acyltransferase" evidence="2">
    <location>
        <begin position="97"/>
        <end position="221"/>
    </location>
</feature>
<dbReference type="CDD" id="cd07987">
    <property type="entry name" value="LPLAT_MGAT-like"/>
    <property type="match status" value="1"/>
</dbReference>
<dbReference type="EMBL" id="KZ308850">
    <property type="protein sequence ID" value="KAG8234843.1"/>
    <property type="molecule type" value="Genomic_DNA"/>
</dbReference>
<evidence type="ECO:0000313" key="3">
    <source>
        <dbReference type="EMBL" id="KAG8234843.1"/>
    </source>
</evidence>
<name>A0A8K0P7E4_LADFU</name>
<keyword evidence="1" id="KW-0472">Membrane</keyword>
<reference evidence="3" key="2">
    <citation type="submission" date="2017-10" db="EMBL/GenBank/DDBJ databases">
        <title>Ladona fulva Genome sequencing and assembly.</title>
        <authorList>
            <person name="Murali S."/>
            <person name="Richards S."/>
            <person name="Bandaranaike D."/>
            <person name="Bellair M."/>
            <person name="Blankenburg K."/>
            <person name="Chao H."/>
            <person name="Dinh H."/>
            <person name="Doddapaneni H."/>
            <person name="Dugan-Rocha S."/>
            <person name="Elkadiri S."/>
            <person name="Gnanaolivu R."/>
            <person name="Hernandez B."/>
            <person name="Skinner E."/>
            <person name="Javaid M."/>
            <person name="Lee S."/>
            <person name="Li M."/>
            <person name="Ming W."/>
            <person name="Munidasa M."/>
            <person name="Muniz J."/>
            <person name="Nguyen L."/>
            <person name="Hughes D."/>
            <person name="Osuji N."/>
            <person name="Pu L.-L."/>
            <person name="Puazo M."/>
            <person name="Qu C."/>
            <person name="Quiroz J."/>
            <person name="Raj R."/>
            <person name="Weissenberger G."/>
            <person name="Xin Y."/>
            <person name="Zou X."/>
            <person name="Han Y."/>
            <person name="Worley K."/>
            <person name="Muzny D."/>
            <person name="Gibbs R."/>
        </authorList>
    </citation>
    <scope>NUCLEOTIDE SEQUENCE</scope>
    <source>
        <strain evidence="3">Sampled in the wild</strain>
    </source>
</reference>
<reference evidence="3" key="1">
    <citation type="submission" date="2013-04" db="EMBL/GenBank/DDBJ databases">
        <authorList>
            <person name="Qu J."/>
            <person name="Murali S.C."/>
            <person name="Bandaranaike D."/>
            <person name="Bellair M."/>
            <person name="Blankenburg K."/>
            <person name="Chao H."/>
            <person name="Dinh H."/>
            <person name="Doddapaneni H."/>
            <person name="Downs B."/>
            <person name="Dugan-Rocha S."/>
            <person name="Elkadiri S."/>
            <person name="Gnanaolivu R.D."/>
            <person name="Hernandez B."/>
            <person name="Javaid M."/>
            <person name="Jayaseelan J.C."/>
            <person name="Lee S."/>
            <person name="Li M."/>
            <person name="Ming W."/>
            <person name="Munidasa M."/>
            <person name="Muniz J."/>
            <person name="Nguyen L."/>
            <person name="Ongeri F."/>
            <person name="Osuji N."/>
            <person name="Pu L.-L."/>
            <person name="Puazo M."/>
            <person name="Qu C."/>
            <person name="Quiroz J."/>
            <person name="Raj R."/>
            <person name="Weissenberger G."/>
            <person name="Xin Y."/>
            <person name="Zou X."/>
            <person name="Han Y."/>
            <person name="Richards S."/>
            <person name="Worley K."/>
            <person name="Muzny D."/>
            <person name="Gibbs R."/>
        </authorList>
    </citation>
    <scope>NUCLEOTIDE SEQUENCE</scope>
    <source>
        <strain evidence="3">Sampled in the wild</strain>
    </source>
</reference>
<dbReference type="PANTHER" id="PTHR22753">
    <property type="entry name" value="TRANSMEMBRANE PROTEIN 68"/>
    <property type="match status" value="1"/>
</dbReference>
<dbReference type="InterPro" id="IPR002123">
    <property type="entry name" value="Plipid/glycerol_acylTrfase"/>
</dbReference>
<organism evidence="3 4">
    <name type="scientific">Ladona fulva</name>
    <name type="common">Scarce chaser dragonfly</name>
    <name type="synonym">Libellula fulva</name>
    <dbReference type="NCBI Taxonomy" id="123851"/>
    <lineage>
        <taxon>Eukaryota</taxon>
        <taxon>Metazoa</taxon>
        <taxon>Ecdysozoa</taxon>
        <taxon>Arthropoda</taxon>
        <taxon>Hexapoda</taxon>
        <taxon>Insecta</taxon>
        <taxon>Pterygota</taxon>
        <taxon>Palaeoptera</taxon>
        <taxon>Odonata</taxon>
        <taxon>Epiprocta</taxon>
        <taxon>Anisoptera</taxon>
        <taxon>Libelluloidea</taxon>
        <taxon>Libellulidae</taxon>
        <taxon>Ladona</taxon>
    </lineage>
</organism>
<keyword evidence="1" id="KW-1133">Transmembrane helix</keyword>
<dbReference type="AlphaFoldDB" id="A0A8K0P7E4"/>
<evidence type="ECO:0000313" key="4">
    <source>
        <dbReference type="Proteomes" id="UP000792457"/>
    </source>
</evidence>
<dbReference type="PANTHER" id="PTHR22753:SF14">
    <property type="entry name" value="MONOACYLGLYCEROL_DIACYLGLYCEROL O-ACYLTRANSFERASE"/>
    <property type="match status" value="1"/>
</dbReference>
<keyword evidence="1" id="KW-0812">Transmembrane</keyword>
<proteinExistence type="predicted"/>
<dbReference type="OrthoDB" id="44277at2759"/>